<proteinExistence type="predicted"/>
<dbReference type="STRING" id="1316194.A0A1Q5SRK2"/>
<protein>
    <submittedName>
        <fullName evidence="1">Uncharacterized protein</fullName>
    </submittedName>
</protein>
<reference evidence="1 2" key="1">
    <citation type="submission" date="2016-10" db="EMBL/GenBank/DDBJ databases">
        <title>Genome sequence of the ascomycete fungus Penicillium subrubescens.</title>
        <authorList>
            <person name="De Vries R.P."/>
            <person name="Peng M."/>
            <person name="Dilokpimol A."/>
            <person name="Hilden K."/>
            <person name="Makela M.R."/>
            <person name="Grigoriev I."/>
            <person name="Riley R."/>
            <person name="Granchi Z."/>
        </authorList>
    </citation>
    <scope>NUCLEOTIDE SEQUENCE [LARGE SCALE GENOMIC DNA]</scope>
    <source>
        <strain evidence="1 2">CBS 132785</strain>
    </source>
</reference>
<dbReference type="AlphaFoldDB" id="A0A1Q5SRK2"/>
<evidence type="ECO:0000313" key="2">
    <source>
        <dbReference type="Proteomes" id="UP000186955"/>
    </source>
</evidence>
<accession>A0A1Q5SRK2</accession>
<dbReference type="Proteomes" id="UP000186955">
    <property type="component" value="Unassembled WGS sequence"/>
</dbReference>
<sequence length="136" mass="14886">MDPRLTHVFTLRAHVAQDSVQLGSNPTGSQKNITALEGGIFHGVPNTRGEGVDATLVPGGSDWVLFDPATNVVQIDVRTQGKLSDGSGLSLQYTGYMMVDEQAKRFMAPQFKWTESTVFVGRGRCCFEDGQQMVEY</sequence>
<keyword evidence="2" id="KW-1185">Reference proteome</keyword>
<dbReference type="Gene3D" id="2.40.160.20">
    <property type="match status" value="1"/>
</dbReference>
<comment type="caution">
    <text evidence="1">The sequence shown here is derived from an EMBL/GenBank/DDBJ whole genome shotgun (WGS) entry which is preliminary data.</text>
</comment>
<name>A0A1Q5SRK2_9EURO</name>
<dbReference type="Pfam" id="PF11578">
    <property type="entry name" value="DUF3237"/>
    <property type="match status" value="1"/>
</dbReference>
<evidence type="ECO:0000313" key="1">
    <source>
        <dbReference type="EMBL" id="OKO90556.1"/>
    </source>
</evidence>
<gene>
    <name evidence="1" type="ORF">PENSUB_13273</name>
</gene>
<organism evidence="1 2">
    <name type="scientific">Penicillium subrubescens</name>
    <dbReference type="NCBI Taxonomy" id="1316194"/>
    <lineage>
        <taxon>Eukaryota</taxon>
        <taxon>Fungi</taxon>
        <taxon>Dikarya</taxon>
        <taxon>Ascomycota</taxon>
        <taxon>Pezizomycotina</taxon>
        <taxon>Eurotiomycetes</taxon>
        <taxon>Eurotiomycetidae</taxon>
        <taxon>Eurotiales</taxon>
        <taxon>Aspergillaceae</taxon>
        <taxon>Penicillium</taxon>
    </lineage>
</organism>
<dbReference type="EMBL" id="MNBE01000757">
    <property type="protein sequence ID" value="OKO90556.1"/>
    <property type="molecule type" value="Genomic_DNA"/>
</dbReference>